<protein>
    <submittedName>
        <fullName evidence="1">Uncharacterized protein</fullName>
    </submittedName>
</protein>
<organism evidence="1">
    <name type="scientific">marine metagenome</name>
    <dbReference type="NCBI Taxonomy" id="408172"/>
    <lineage>
        <taxon>unclassified sequences</taxon>
        <taxon>metagenomes</taxon>
        <taxon>ecological metagenomes</taxon>
    </lineage>
</organism>
<name>A0A382KW22_9ZZZZ</name>
<proteinExistence type="predicted"/>
<sequence length="193" mass="22244">MRKISLLSILLIISGCKGKQADDNFPEFEFRSNPELLGDFKNFEPFSLRLPKNYNQIDLERFTQLKDALKNERNSFFNIELIKAFSAQGNSAILISRIDESNVFLKLDDAYFDYLSSMPETVTISKSSFKLNGINTVQYQINGKTLTNIKLLISIHEKTYCLNYSVTNLLFDDKLSEFESCLSTLKIDMEFIE</sequence>
<dbReference type="PROSITE" id="PS51257">
    <property type="entry name" value="PROKAR_LIPOPROTEIN"/>
    <property type="match status" value="1"/>
</dbReference>
<gene>
    <name evidence="1" type="ORF">METZ01_LOCUS280166</name>
</gene>
<dbReference type="EMBL" id="UINC01082494">
    <property type="protein sequence ID" value="SVC27312.1"/>
    <property type="molecule type" value="Genomic_DNA"/>
</dbReference>
<reference evidence="1" key="1">
    <citation type="submission" date="2018-05" db="EMBL/GenBank/DDBJ databases">
        <authorList>
            <person name="Lanie J.A."/>
            <person name="Ng W.-L."/>
            <person name="Kazmierczak K.M."/>
            <person name="Andrzejewski T.M."/>
            <person name="Davidsen T.M."/>
            <person name="Wayne K.J."/>
            <person name="Tettelin H."/>
            <person name="Glass J.I."/>
            <person name="Rusch D."/>
            <person name="Podicherti R."/>
            <person name="Tsui H.-C.T."/>
            <person name="Winkler M.E."/>
        </authorList>
    </citation>
    <scope>NUCLEOTIDE SEQUENCE</scope>
</reference>
<dbReference type="AlphaFoldDB" id="A0A382KW22"/>
<accession>A0A382KW22</accession>
<evidence type="ECO:0000313" key="1">
    <source>
        <dbReference type="EMBL" id="SVC27312.1"/>
    </source>
</evidence>